<keyword evidence="2" id="KW-1185">Reference proteome</keyword>
<organism evidence="1 2">
    <name type="scientific">Acetobacterium fimetarium</name>
    <dbReference type="NCBI Taxonomy" id="52691"/>
    <lineage>
        <taxon>Bacteria</taxon>
        <taxon>Bacillati</taxon>
        <taxon>Bacillota</taxon>
        <taxon>Clostridia</taxon>
        <taxon>Eubacteriales</taxon>
        <taxon>Eubacteriaceae</taxon>
        <taxon>Acetobacterium</taxon>
    </lineage>
</organism>
<evidence type="ECO:0000313" key="1">
    <source>
        <dbReference type="EMBL" id="MBC3803921.1"/>
    </source>
</evidence>
<dbReference type="Proteomes" id="UP000603234">
    <property type="component" value="Unassembled WGS sequence"/>
</dbReference>
<comment type="caution">
    <text evidence="1">The sequence shown here is derived from an EMBL/GenBank/DDBJ whole genome shotgun (WGS) entry which is preliminary data.</text>
</comment>
<name>A0ABR6WTP7_9FIRM</name>
<reference evidence="1 2" key="1">
    <citation type="journal article" date="2020" name="mSystems">
        <title>Defining Genomic and Predicted Metabolic Features of the Acetobacterium Genus.</title>
        <authorList>
            <person name="Ross D.E."/>
            <person name="Marshall C.W."/>
            <person name="Gulliver D."/>
            <person name="May H.D."/>
            <person name="Norman R.S."/>
        </authorList>
    </citation>
    <scope>NUCLEOTIDE SEQUENCE [LARGE SCALE GENOMIC DNA]</scope>
    <source>
        <strain evidence="1 2">DSM 8238</strain>
    </source>
</reference>
<accession>A0ABR6WTP7</accession>
<evidence type="ECO:0008006" key="3">
    <source>
        <dbReference type="Google" id="ProtNLM"/>
    </source>
</evidence>
<sequence length="124" mass="14037">MKIPGVERKIMNSADEITLHQGLASFCKSDWSCLKGYGILTNKRFIFTMPSVAVSISKAVAKIFKHFAKGGFEVAIPYERIENISEGRYGRRKALIIETKDGSTYKFAVNNYQLWADIISEHML</sequence>
<proteinExistence type="predicted"/>
<evidence type="ECO:0000313" key="2">
    <source>
        <dbReference type="Proteomes" id="UP000603234"/>
    </source>
</evidence>
<dbReference type="RefSeq" id="WP_186841811.1">
    <property type="nucleotide sequence ID" value="NZ_WJBC01000006.1"/>
</dbReference>
<protein>
    <recommendedName>
        <fullName evidence="3">GRAM domain-containing protein</fullName>
    </recommendedName>
</protein>
<gene>
    <name evidence="1" type="ORF">GH808_05655</name>
</gene>
<dbReference type="EMBL" id="WJBC01000006">
    <property type="protein sequence ID" value="MBC3803921.1"/>
    <property type="molecule type" value="Genomic_DNA"/>
</dbReference>